<dbReference type="InterPro" id="IPR013121">
    <property type="entry name" value="Fe_red_NAD-bd_6"/>
</dbReference>
<evidence type="ECO:0000256" key="2">
    <source>
        <dbReference type="ARBA" id="ARBA00022630"/>
    </source>
</evidence>
<dbReference type="PROSITE" id="PS51384">
    <property type="entry name" value="FAD_FR"/>
    <property type="match status" value="1"/>
</dbReference>
<dbReference type="Pfam" id="PF08022">
    <property type="entry name" value="FAD_binding_8"/>
    <property type="match status" value="1"/>
</dbReference>
<dbReference type="SUPFAM" id="SSF52343">
    <property type="entry name" value="Ferredoxin reductase-like, C-terminal NADP-linked domain"/>
    <property type="match status" value="1"/>
</dbReference>
<evidence type="ECO:0000256" key="5">
    <source>
        <dbReference type="ARBA" id="ARBA00022837"/>
    </source>
</evidence>
<organism evidence="14 15">
    <name type="scientific">Acanthaster planci</name>
    <name type="common">Crown-of-thorns starfish</name>
    <dbReference type="NCBI Taxonomy" id="133434"/>
    <lineage>
        <taxon>Eukaryota</taxon>
        <taxon>Metazoa</taxon>
        <taxon>Echinodermata</taxon>
        <taxon>Eleutherozoa</taxon>
        <taxon>Asterozoa</taxon>
        <taxon>Asteroidea</taxon>
        <taxon>Valvatacea</taxon>
        <taxon>Valvatida</taxon>
        <taxon>Acanthasteridae</taxon>
        <taxon>Acanthaster</taxon>
    </lineage>
</organism>
<keyword evidence="14" id="KW-1185">Reference proteome</keyword>
<dbReference type="PROSITE" id="PS50222">
    <property type="entry name" value="EF_HAND_2"/>
    <property type="match status" value="3"/>
</dbReference>
<dbReference type="Pfam" id="PF00036">
    <property type="entry name" value="EF-hand_1"/>
    <property type="match status" value="1"/>
</dbReference>
<dbReference type="GO" id="GO:0005509">
    <property type="term" value="F:calcium ion binding"/>
    <property type="evidence" value="ECO:0007669"/>
    <property type="project" value="InterPro"/>
</dbReference>
<evidence type="ECO:0000256" key="11">
    <source>
        <dbReference type="SAM" id="Phobius"/>
    </source>
</evidence>
<dbReference type="PROSITE" id="PS00018">
    <property type="entry name" value="EF_HAND_1"/>
    <property type="match status" value="3"/>
</dbReference>
<dbReference type="SFLD" id="SFLDS00052">
    <property type="entry name" value="Ferric_Reductase_Domain"/>
    <property type="match status" value="1"/>
</dbReference>
<dbReference type="InterPro" id="IPR039261">
    <property type="entry name" value="FNR_nucleotide-bd"/>
</dbReference>
<dbReference type="CDD" id="cd00051">
    <property type="entry name" value="EFh"/>
    <property type="match status" value="2"/>
</dbReference>
<dbReference type="Pfam" id="PF01794">
    <property type="entry name" value="Ferric_reduct"/>
    <property type="match status" value="1"/>
</dbReference>
<dbReference type="InterPro" id="IPR002048">
    <property type="entry name" value="EF_hand_dom"/>
</dbReference>
<protein>
    <submittedName>
        <fullName evidence="15">NADPH oxidase 5-like</fullName>
    </submittedName>
</protein>
<dbReference type="CDD" id="cd06186">
    <property type="entry name" value="NOX_Duox_like_FAD_NADP"/>
    <property type="match status" value="1"/>
</dbReference>
<dbReference type="SFLD" id="SFLDG01169">
    <property type="entry name" value="NADPH_oxidase_subgroup_(NOX)"/>
    <property type="match status" value="1"/>
</dbReference>
<evidence type="ECO:0000259" key="13">
    <source>
        <dbReference type="PROSITE" id="PS51384"/>
    </source>
</evidence>
<dbReference type="PRINTS" id="PR00450">
    <property type="entry name" value="RECOVERIN"/>
</dbReference>
<dbReference type="PANTHER" id="PTHR11972">
    <property type="entry name" value="NADPH OXIDASE"/>
    <property type="match status" value="1"/>
</dbReference>
<gene>
    <name evidence="15" type="primary">LOC110984552</name>
</gene>
<dbReference type="AlphaFoldDB" id="A0A8B7ZBC8"/>
<evidence type="ECO:0000256" key="4">
    <source>
        <dbReference type="ARBA" id="ARBA00022827"/>
    </source>
</evidence>
<evidence type="ECO:0000256" key="6">
    <source>
        <dbReference type="ARBA" id="ARBA00022857"/>
    </source>
</evidence>
<dbReference type="PANTHER" id="PTHR11972:SF58">
    <property type="entry name" value="NADPH OXIDASE 5"/>
    <property type="match status" value="1"/>
</dbReference>
<feature type="transmembrane region" description="Helical" evidence="11">
    <location>
        <begin position="366"/>
        <end position="383"/>
    </location>
</feature>
<reference evidence="15" key="1">
    <citation type="submission" date="2025-08" db="UniProtKB">
        <authorList>
            <consortium name="RefSeq"/>
        </authorList>
    </citation>
    <scope>IDENTIFICATION</scope>
</reference>
<dbReference type="SUPFAM" id="SSF47473">
    <property type="entry name" value="EF-hand"/>
    <property type="match status" value="1"/>
</dbReference>
<feature type="domain" description="EF-hand" evidence="12">
    <location>
        <begin position="127"/>
        <end position="162"/>
    </location>
</feature>
<feature type="transmembrane region" description="Helical" evidence="11">
    <location>
        <begin position="203"/>
        <end position="225"/>
    </location>
</feature>
<evidence type="ECO:0000313" key="14">
    <source>
        <dbReference type="Proteomes" id="UP000694845"/>
    </source>
</evidence>
<evidence type="ECO:0000256" key="8">
    <source>
        <dbReference type="ARBA" id="ARBA00023002"/>
    </source>
</evidence>
<dbReference type="Pfam" id="PF08030">
    <property type="entry name" value="NAD_binding_6"/>
    <property type="match status" value="1"/>
</dbReference>
<accession>A0A8B7ZBC8</accession>
<evidence type="ECO:0000256" key="1">
    <source>
        <dbReference type="ARBA" id="ARBA00004141"/>
    </source>
</evidence>
<dbReference type="GO" id="GO:0006952">
    <property type="term" value="P:defense response"/>
    <property type="evidence" value="ECO:0007669"/>
    <property type="project" value="TreeGrafter"/>
</dbReference>
<evidence type="ECO:0000256" key="10">
    <source>
        <dbReference type="SAM" id="MobiDB-lite"/>
    </source>
</evidence>
<dbReference type="InterPro" id="IPR017927">
    <property type="entry name" value="FAD-bd_FR_type"/>
</dbReference>
<dbReference type="FunFam" id="2.40.30.10:FF:000056">
    <property type="entry name" value="NADPH oxidase 5"/>
    <property type="match status" value="1"/>
</dbReference>
<keyword evidence="4" id="KW-0274">FAD</keyword>
<dbReference type="InterPro" id="IPR050369">
    <property type="entry name" value="RBOH/FRE"/>
</dbReference>
<dbReference type="Proteomes" id="UP000694845">
    <property type="component" value="Unplaced"/>
</dbReference>
<feature type="transmembrane region" description="Helical" evidence="11">
    <location>
        <begin position="389"/>
        <end position="406"/>
    </location>
</feature>
<keyword evidence="9 11" id="KW-0472">Membrane</keyword>
<feature type="domain" description="FAD-binding FR-type" evidence="13">
    <location>
        <begin position="403"/>
        <end position="545"/>
    </location>
</feature>
<keyword evidence="7 11" id="KW-1133">Transmembrane helix</keyword>
<keyword evidence="6" id="KW-0521">NADP</keyword>
<dbReference type="GO" id="GO:0016175">
    <property type="term" value="F:superoxide-generating NAD(P)H oxidase activity"/>
    <property type="evidence" value="ECO:0007669"/>
    <property type="project" value="TreeGrafter"/>
</dbReference>
<keyword evidence="8" id="KW-0560">Oxidoreductase</keyword>
<dbReference type="GO" id="GO:0042554">
    <property type="term" value="P:superoxide anion generation"/>
    <property type="evidence" value="ECO:0007669"/>
    <property type="project" value="TreeGrafter"/>
</dbReference>
<keyword evidence="2" id="KW-0285">Flavoprotein</keyword>
<evidence type="ECO:0000256" key="3">
    <source>
        <dbReference type="ARBA" id="ARBA00022692"/>
    </source>
</evidence>
<dbReference type="OrthoDB" id="167398at2759"/>
<feature type="transmembrane region" description="Helical" evidence="11">
    <location>
        <begin position="620"/>
        <end position="641"/>
    </location>
</feature>
<evidence type="ECO:0000259" key="12">
    <source>
        <dbReference type="PROSITE" id="PS50222"/>
    </source>
</evidence>
<dbReference type="InterPro" id="IPR013112">
    <property type="entry name" value="FAD-bd_8"/>
</dbReference>
<dbReference type="InterPro" id="IPR013130">
    <property type="entry name" value="Fe3_Rdtase_TM_dom"/>
</dbReference>
<feature type="transmembrane region" description="Helical" evidence="11">
    <location>
        <begin position="337"/>
        <end position="359"/>
    </location>
</feature>
<comment type="subcellular location">
    <subcellularLocation>
        <location evidence="1">Membrane</location>
        <topology evidence="1">Multi-pass membrane protein</topology>
    </subcellularLocation>
</comment>
<feature type="transmembrane region" description="Helical" evidence="11">
    <location>
        <begin position="283"/>
        <end position="305"/>
    </location>
</feature>
<feature type="domain" description="EF-hand" evidence="12">
    <location>
        <begin position="83"/>
        <end position="118"/>
    </location>
</feature>
<dbReference type="FunFam" id="3.40.50.80:FF:000012">
    <property type="entry name" value="NADPH oxidase, isoform B"/>
    <property type="match status" value="1"/>
</dbReference>
<dbReference type="KEGG" id="aplc:110984552"/>
<dbReference type="InterPro" id="IPR011992">
    <property type="entry name" value="EF-hand-dom_pair"/>
</dbReference>
<dbReference type="Gene3D" id="1.10.238.10">
    <property type="entry name" value="EF-hand"/>
    <property type="match status" value="1"/>
</dbReference>
<evidence type="ECO:0000256" key="7">
    <source>
        <dbReference type="ARBA" id="ARBA00022989"/>
    </source>
</evidence>
<dbReference type="GeneID" id="110984552"/>
<dbReference type="OMA" id="WFVVPGC"/>
<dbReference type="InterPro" id="IPR017938">
    <property type="entry name" value="Riboflavin_synthase-like_b-brl"/>
</dbReference>
<dbReference type="Gene3D" id="3.40.50.80">
    <property type="entry name" value="Nucleotide-binding domain of ferredoxin-NADP reductase (FNR) module"/>
    <property type="match status" value="1"/>
</dbReference>
<keyword evidence="3 11" id="KW-0812">Transmembrane</keyword>
<dbReference type="SMART" id="SM00054">
    <property type="entry name" value="EFh"/>
    <property type="match status" value="3"/>
</dbReference>
<name>A0A8B7ZBC8_ACAPL</name>
<dbReference type="InterPro" id="IPR018247">
    <property type="entry name" value="EF_Hand_1_Ca_BS"/>
</dbReference>
<dbReference type="Pfam" id="PF13499">
    <property type="entry name" value="EF-hand_7"/>
    <property type="match status" value="1"/>
</dbReference>
<dbReference type="SUPFAM" id="SSF63380">
    <property type="entry name" value="Riboflavin synthase domain-like"/>
    <property type="match status" value="1"/>
</dbReference>
<proteinExistence type="predicted"/>
<sequence length="800" mass="91455">MEKGEEFRLTVEDDAKWLEWAQRQFAAIAGNDRLIDWQEFKSALKVKKEFFAKRFFALFDADNSGTISLDELMDGLRMLTHGEPAEKLRFLFNVYDVDGSGQIDHEELRTVLESCMEESALQLSSSVLDELTDALFEAADEDGSGAISFDELRRELEKYPDVMENMTIGAAGWLKPPEDQPKTRMRMPRYLTLRYINNNLRKVIFVIAYCLLNAALFTEAAHRFASNGANWCIVIARGCGQCLNLNGSLILVLMLRQTLTYVRSTRLARFLPIDQHIIFHKTVGLIIAALSLVHSLAHVGNAVIITSPSGPLPNNTAWEVLFTQPHLTPLGLVKHSAFLTGWLLDIILVVMVICSLPFVRRSGNFQVFYWTHLMYIFFWVLLLMHGPRFWYWFIIPGIIFILERISQLRLVRQAQFGKMYVEKAELMPSGVTHLMITRPPHFDYSPGDYLFLNIPEIAKHEWHPFTISSAPEQPDTLSLHIRSAGNWTNKLYSFFEERHKRNRQQSIRNRSRRANGSTSTEKAGEDDSVCLDVPPSPPSDSYRYRPGGEKVMSRQPVTKSMSWSDKNGKTATYVEVSTGKKHSNGKHRKLKRHPAEERIEVFINGPYGTATRAIFRAEHAVLIGAGIGVTPFASILQSIMLRCRTNQQTCPNCHHEWIGSVPEHVMRIKKVDFIWINRNQKAFEWFVRLLTQLELQQAGMSERFLDMHMFMTAALGKTDMKGVGLQMALDIMHSKGNKDMITGLKTRTQPGRPDWDKLFADIAGQRKGKVQVFFCGSPILGKTIKAMCEKFKFHFHKENF</sequence>
<dbReference type="RefSeq" id="XP_022100536.1">
    <property type="nucleotide sequence ID" value="XM_022244844.1"/>
</dbReference>
<feature type="compositionally biased region" description="Polar residues" evidence="10">
    <location>
        <begin position="555"/>
        <end position="565"/>
    </location>
</feature>
<feature type="domain" description="EF-hand" evidence="12">
    <location>
        <begin position="47"/>
        <end position="82"/>
    </location>
</feature>
<dbReference type="GO" id="GO:0043020">
    <property type="term" value="C:NADPH oxidase complex"/>
    <property type="evidence" value="ECO:0007669"/>
    <property type="project" value="TreeGrafter"/>
</dbReference>
<feature type="compositionally biased region" description="Basic and acidic residues" evidence="10">
    <location>
        <begin position="542"/>
        <end position="552"/>
    </location>
</feature>
<feature type="region of interest" description="Disordered" evidence="10">
    <location>
        <begin position="498"/>
        <end position="565"/>
    </location>
</feature>
<dbReference type="Gene3D" id="2.40.30.10">
    <property type="entry name" value="Translation factors"/>
    <property type="match status" value="1"/>
</dbReference>
<evidence type="ECO:0000313" key="15">
    <source>
        <dbReference type="RefSeq" id="XP_022100536.1"/>
    </source>
</evidence>
<keyword evidence="5" id="KW-0106">Calcium</keyword>
<evidence type="ECO:0000256" key="9">
    <source>
        <dbReference type="ARBA" id="ARBA00023136"/>
    </source>
</evidence>